<keyword evidence="3 4" id="KW-0274">FAD</keyword>
<comment type="similarity">
    <text evidence="1 4">Belongs to the GMC oxidoreductase family.</text>
</comment>
<reference evidence="8 9" key="1">
    <citation type="submission" date="2019-06" db="EMBL/GenBank/DDBJ databases">
        <title>Draft genome sequence of the filamentous fungus Phialemoniopsis curvata isolated from diesel fuel.</title>
        <authorList>
            <person name="Varaljay V.A."/>
            <person name="Lyon W.J."/>
            <person name="Crouch A.L."/>
            <person name="Drake C.E."/>
            <person name="Hollomon J.M."/>
            <person name="Nadeau L.J."/>
            <person name="Nunn H.S."/>
            <person name="Stevenson B.S."/>
            <person name="Bojanowski C.L."/>
            <person name="Crookes-Goodson W.J."/>
        </authorList>
    </citation>
    <scope>NUCLEOTIDE SEQUENCE [LARGE SCALE GENOMIC DNA]</scope>
    <source>
        <strain evidence="8 9">D216</strain>
    </source>
</reference>
<dbReference type="Proteomes" id="UP000319257">
    <property type="component" value="Unassembled WGS sequence"/>
</dbReference>
<evidence type="ECO:0000256" key="5">
    <source>
        <dbReference type="SAM" id="SignalP"/>
    </source>
</evidence>
<dbReference type="EMBL" id="SKBQ01000018">
    <property type="protein sequence ID" value="TPX16355.1"/>
    <property type="molecule type" value="Genomic_DNA"/>
</dbReference>
<organism evidence="8 9">
    <name type="scientific">Thyridium curvatum</name>
    <dbReference type="NCBI Taxonomy" id="1093900"/>
    <lineage>
        <taxon>Eukaryota</taxon>
        <taxon>Fungi</taxon>
        <taxon>Dikarya</taxon>
        <taxon>Ascomycota</taxon>
        <taxon>Pezizomycotina</taxon>
        <taxon>Sordariomycetes</taxon>
        <taxon>Sordariomycetidae</taxon>
        <taxon>Thyridiales</taxon>
        <taxon>Thyridiaceae</taxon>
        <taxon>Thyridium</taxon>
    </lineage>
</organism>
<dbReference type="InterPro" id="IPR036188">
    <property type="entry name" value="FAD/NAD-bd_sf"/>
</dbReference>
<feature type="active site" description="Proton acceptor" evidence="2">
    <location>
        <position position="568"/>
    </location>
</feature>
<accession>A0A507AZS8</accession>
<dbReference type="Gene3D" id="3.50.50.60">
    <property type="entry name" value="FAD/NAD(P)-binding domain"/>
    <property type="match status" value="1"/>
</dbReference>
<keyword evidence="4" id="KW-0285">Flavoprotein</keyword>
<evidence type="ECO:0000259" key="7">
    <source>
        <dbReference type="PROSITE" id="PS00624"/>
    </source>
</evidence>
<keyword evidence="9" id="KW-1185">Reference proteome</keyword>
<dbReference type="GeneID" id="41971451"/>
<feature type="active site" description="Proton donor" evidence="2">
    <location>
        <position position="525"/>
    </location>
</feature>
<comment type="cofactor">
    <cofactor evidence="3">
        <name>FAD</name>
        <dbReference type="ChEBI" id="CHEBI:57692"/>
    </cofactor>
</comment>
<dbReference type="InParanoid" id="A0A507AZS8"/>
<evidence type="ECO:0000256" key="2">
    <source>
        <dbReference type="PIRSR" id="PIRSR000137-1"/>
    </source>
</evidence>
<dbReference type="InterPro" id="IPR007867">
    <property type="entry name" value="GMC_OxRtase_C"/>
</dbReference>
<dbReference type="InterPro" id="IPR000172">
    <property type="entry name" value="GMC_OxRdtase_N"/>
</dbReference>
<dbReference type="AlphaFoldDB" id="A0A507AZS8"/>
<evidence type="ECO:0000259" key="6">
    <source>
        <dbReference type="PROSITE" id="PS00623"/>
    </source>
</evidence>
<evidence type="ECO:0000256" key="1">
    <source>
        <dbReference type="ARBA" id="ARBA00010790"/>
    </source>
</evidence>
<dbReference type="GO" id="GO:0016614">
    <property type="term" value="F:oxidoreductase activity, acting on CH-OH group of donors"/>
    <property type="evidence" value="ECO:0007669"/>
    <property type="project" value="InterPro"/>
</dbReference>
<protein>
    <recommendedName>
        <fullName evidence="6 7">Glucose-methanol-choline oxidoreductase N-terminal domain-containing protein</fullName>
    </recommendedName>
</protein>
<gene>
    <name evidence="8" type="ORF">E0L32_004004</name>
</gene>
<dbReference type="PROSITE" id="PS00624">
    <property type="entry name" value="GMC_OXRED_2"/>
    <property type="match status" value="1"/>
</dbReference>
<dbReference type="RefSeq" id="XP_030998066.1">
    <property type="nucleotide sequence ID" value="XM_031138367.1"/>
</dbReference>
<dbReference type="GO" id="GO:0044550">
    <property type="term" value="P:secondary metabolite biosynthetic process"/>
    <property type="evidence" value="ECO:0007669"/>
    <property type="project" value="TreeGrafter"/>
</dbReference>
<dbReference type="SUPFAM" id="SSF51905">
    <property type="entry name" value="FAD/NAD(P)-binding domain"/>
    <property type="match status" value="1"/>
</dbReference>
<dbReference type="PANTHER" id="PTHR11552">
    <property type="entry name" value="GLUCOSE-METHANOL-CHOLINE GMC OXIDOREDUCTASE"/>
    <property type="match status" value="1"/>
</dbReference>
<dbReference type="Gene3D" id="3.30.560.10">
    <property type="entry name" value="Glucose Oxidase, domain 3"/>
    <property type="match status" value="1"/>
</dbReference>
<dbReference type="Pfam" id="PF05199">
    <property type="entry name" value="GMC_oxred_C"/>
    <property type="match status" value="1"/>
</dbReference>
<dbReference type="InterPro" id="IPR012132">
    <property type="entry name" value="GMC_OxRdtase"/>
</dbReference>
<feature type="chain" id="PRO_5021368790" description="Glucose-methanol-choline oxidoreductase N-terminal domain-containing protein" evidence="5">
    <location>
        <begin position="19"/>
        <end position="590"/>
    </location>
</feature>
<evidence type="ECO:0000256" key="4">
    <source>
        <dbReference type="RuleBase" id="RU003968"/>
    </source>
</evidence>
<feature type="binding site" evidence="3">
    <location>
        <position position="105"/>
    </location>
    <ligand>
        <name>FAD</name>
        <dbReference type="ChEBI" id="CHEBI:57692"/>
    </ligand>
</feature>
<evidence type="ECO:0000256" key="3">
    <source>
        <dbReference type="PIRSR" id="PIRSR000137-2"/>
    </source>
</evidence>
<dbReference type="PIRSF" id="PIRSF000137">
    <property type="entry name" value="Alcohol_oxidase"/>
    <property type="match status" value="1"/>
</dbReference>
<evidence type="ECO:0000313" key="9">
    <source>
        <dbReference type="Proteomes" id="UP000319257"/>
    </source>
</evidence>
<feature type="domain" description="Glucose-methanol-choline oxidoreductase N-terminal" evidence="7">
    <location>
        <begin position="277"/>
        <end position="291"/>
    </location>
</feature>
<dbReference type="Pfam" id="PF00732">
    <property type="entry name" value="GMC_oxred_N"/>
    <property type="match status" value="1"/>
</dbReference>
<dbReference type="GO" id="GO:0050660">
    <property type="term" value="F:flavin adenine dinucleotide binding"/>
    <property type="evidence" value="ECO:0007669"/>
    <property type="project" value="InterPro"/>
</dbReference>
<feature type="domain" description="Glucose-methanol-choline oxidoreductase N-terminal" evidence="6">
    <location>
        <begin position="103"/>
        <end position="126"/>
    </location>
</feature>
<dbReference type="PANTHER" id="PTHR11552:SF115">
    <property type="entry name" value="DEHYDROGENASE XPTC-RELATED"/>
    <property type="match status" value="1"/>
</dbReference>
<name>A0A507AZS8_9PEZI</name>
<dbReference type="PROSITE" id="PS00623">
    <property type="entry name" value="GMC_OXRED_1"/>
    <property type="match status" value="1"/>
</dbReference>
<dbReference type="OrthoDB" id="269227at2759"/>
<evidence type="ECO:0000313" key="8">
    <source>
        <dbReference type="EMBL" id="TPX16355.1"/>
    </source>
</evidence>
<comment type="caution">
    <text evidence="8">The sequence shown here is derived from an EMBL/GenBank/DDBJ whole genome shotgun (WGS) entry which is preliminary data.</text>
</comment>
<keyword evidence="5" id="KW-0732">Signal</keyword>
<dbReference type="STRING" id="1093900.A0A507AZS8"/>
<feature type="binding site" evidence="3">
    <location>
        <position position="241"/>
    </location>
    <ligand>
        <name>FAD</name>
        <dbReference type="ChEBI" id="CHEBI:57692"/>
    </ligand>
</feature>
<proteinExistence type="inferred from homology"/>
<dbReference type="SUPFAM" id="SSF54373">
    <property type="entry name" value="FAD-linked reductases, C-terminal domain"/>
    <property type="match status" value="1"/>
</dbReference>
<feature type="signal peptide" evidence="5">
    <location>
        <begin position="1"/>
        <end position="18"/>
    </location>
</feature>
<sequence length="590" mass="63462">MLFLKTWTALALVTGATAAPAKETYDYIVVGGGTAGSALATRLSLGLPRASILLIEAGPSALDELRINVPGLRGSILGTNYDWNFTTVEQANAAGRKIGVNRGRVLGGSSAMNYLCYDRAAAGEYDAWAQLGNPNWDWNTMIAAMTKSENFTGNDQDVHGYTGPIKNTYNRVIFPVLNTWQPTVSKLGVNVNDGSNMGGKPIGVMFQPTNIDVTHHTRSYSANSYLPLAGKNLVVKTNTQVANVVFQKCGPAYEATGVKLSDGTIINARKEVVLSAGSVQSPGLLENSGIGQGPVLQAARVKQIIDLPGVGENYQDHIRVSNTYRLKEGVESYDNLIYDNKGANATGELQKWLNGERSLYEYTSAAYGFMNWDQIGADSKAQVMAAATADIGSSPNVIDKLKLQFLNDNSIPDIELIMEANYVGAAGYPGGRFVTLFSTVMHALSRGSVHIDPANPQGKPVIDPKFLSHEHDLRAIVEASKFSRRIAQTEPMASMFEVETEPGLAIQDDDAWRQWATKSVDSFYHPVGTCAMLPRKDGGVVDANLKVYGTTNLRVVDNSIIPAILSAHIQTAAYGIAEVAAARIIADARP</sequence>